<dbReference type="EMBL" id="DSRT01000157">
    <property type="protein sequence ID" value="HGW29841.1"/>
    <property type="molecule type" value="Genomic_DNA"/>
</dbReference>
<gene>
    <name evidence="2" type="ORF">ENR63_02890</name>
</gene>
<proteinExistence type="predicted"/>
<organism evidence="2">
    <name type="scientific">candidate division WWE3 bacterium</name>
    <dbReference type="NCBI Taxonomy" id="2053526"/>
    <lineage>
        <taxon>Bacteria</taxon>
        <taxon>Katanobacteria</taxon>
    </lineage>
</organism>
<dbReference type="CDD" id="cd00338">
    <property type="entry name" value="Ser_Recombinase"/>
    <property type="match status" value="1"/>
</dbReference>
<dbReference type="Pfam" id="PF00239">
    <property type="entry name" value="Resolvase"/>
    <property type="match status" value="1"/>
</dbReference>
<reference evidence="2" key="1">
    <citation type="journal article" date="2020" name="mSystems">
        <title>Genome- and Community-Level Interaction Insights into Carbon Utilization and Element Cycling Functions of Hydrothermarchaeota in Hydrothermal Sediment.</title>
        <authorList>
            <person name="Zhou Z."/>
            <person name="Liu Y."/>
            <person name="Xu W."/>
            <person name="Pan J."/>
            <person name="Luo Z.H."/>
            <person name="Li M."/>
        </authorList>
    </citation>
    <scope>NUCLEOTIDE SEQUENCE [LARGE SCALE GENOMIC DNA]</scope>
    <source>
        <strain evidence="2">SpSt-417</strain>
    </source>
</reference>
<evidence type="ECO:0000259" key="1">
    <source>
        <dbReference type="PROSITE" id="PS51736"/>
    </source>
</evidence>
<protein>
    <submittedName>
        <fullName evidence="2">Recombinase family protein</fullName>
    </submittedName>
</protein>
<dbReference type="PROSITE" id="PS51736">
    <property type="entry name" value="RECOMBINASES_3"/>
    <property type="match status" value="1"/>
</dbReference>
<name>A0A7C4Y329_UNCKA</name>
<feature type="domain" description="Resolvase/invertase-type recombinase catalytic" evidence="1">
    <location>
        <begin position="15"/>
        <end position="149"/>
    </location>
</feature>
<dbReference type="InterPro" id="IPR036162">
    <property type="entry name" value="Resolvase-like_N_sf"/>
</dbReference>
<dbReference type="GO" id="GO:0003677">
    <property type="term" value="F:DNA binding"/>
    <property type="evidence" value="ECO:0007669"/>
    <property type="project" value="InterPro"/>
</dbReference>
<dbReference type="InterPro" id="IPR050639">
    <property type="entry name" value="SSR_resolvase"/>
</dbReference>
<dbReference type="SUPFAM" id="SSF53041">
    <property type="entry name" value="Resolvase-like"/>
    <property type="match status" value="1"/>
</dbReference>
<dbReference type="Gene3D" id="3.40.50.1390">
    <property type="entry name" value="Resolvase, N-terminal catalytic domain"/>
    <property type="match status" value="1"/>
</dbReference>
<comment type="caution">
    <text evidence="2">The sequence shown here is derived from an EMBL/GenBank/DDBJ whole genome shotgun (WGS) entry which is preliminary data.</text>
</comment>
<dbReference type="AlphaFoldDB" id="A0A7C4Y329"/>
<dbReference type="InterPro" id="IPR006119">
    <property type="entry name" value="Resolv_N"/>
</dbReference>
<dbReference type="GO" id="GO:0000150">
    <property type="term" value="F:DNA strand exchange activity"/>
    <property type="evidence" value="ECO:0007669"/>
    <property type="project" value="InterPro"/>
</dbReference>
<dbReference type="SMART" id="SM00857">
    <property type="entry name" value="Resolvase"/>
    <property type="match status" value="1"/>
</dbReference>
<sequence>MEFEDFDQKLKIEKRYFIYLRKSSEEEDRQILSLEAQEEELRYFAKKHNLNIVGLFSEAQSAYKIGRPRFAEMLKGIKKSEANAVLCWQPNRISRNPKDAGDFLYLMSTNQILELCTPYKTFTPESNDIFFLTIELGMAKKIVIPNPKM</sequence>
<accession>A0A7C4Y329</accession>
<evidence type="ECO:0000313" key="2">
    <source>
        <dbReference type="EMBL" id="HGW29841.1"/>
    </source>
</evidence>
<dbReference type="PANTHER" id="PTHR30461:SF23">
    <property type="entry name" value="DNA RECOMBINASE-RELATED"/>
    <property type="match status" value="1"/>
</dbReference>
<dbReference type="PANTHER" id="PTHR30461">
    <property type="entry name" value="DNA-INVERTASE FROM LAMBDOID PROPHAGE"/>
    <property type="match status" value="1"/>
</dbReference>